<accession>A0ABN9T7D8</accession>
<organism evidence="3 4">
    <name type="scientific">Prorocentrum cordatum</name>
    <dbReference type="NCBI Taxonomy" id="2364126"/>
    <lineage>
        <taxon>Eukaryota</taxon>
        <taxon>Sar</taxon>
        <taxon>Alveolata</taxon>
        <taxon>Dinophyceae</taxon>
        <taxon>Prorocentrales</taxon>
        <taxon>Prorocentraceae</taxon>
        <taxon>Prorocentrum</taxon>
    </lineage>
</organism>
<reference evidence="3" key="1">
    <citation type="submission" date="2023-10" db="EMBL/GenBank/DDBJ databases">
        <authorList>
            <person name="Chen Y."/>
            <person name="Shah S."/>
            <person name="Dougan E. K."/>
            <person name="Thang M."/>
            <person name="Chan C."/>
        </authorList>
    </citation>
    <scope>NUCLEOTIDE SEQUENCE [LARGE SCALE GENOMIC DNA]</scope>
</reference>
<evidence type="ECO:0000256" key="1">
    <source>
        <dbReference type="SAM" id="MobiDB-lite"/>
    </source>
</evidence>
<feature type="non-terminal residue" evidence="3">
    <location>
        <position position="1"/>
    </location>
</feature>
<dbReference type="Proteomes" id="UP001189429">
    <property type="component" value="Unassembled WGS sequence"/>
</dbReference>
<feature type="compositionally biased region" description="Low complexity" evidence="1">
    <location>
        <begin position="68"/>
        <end position="79"/>
    </location>
</feature>
<comment type="caution">
    <text evidence="3">The sequence shown here is derived from an EMBL/GenBank/DDBJ whole genome shotgun (WGS) entry which is preliminary data.</text>
</comment>
<evidence type="ECO:0000313" key="3">
    <source>
        <dbReference type="EMBL" id="CAK0840924.1"/>
    </source>
</evidence>
<name>A0ABN9T7D8_9DINO</name>
<protein>
    <submittedName>
        <fullName evidence="3">Uncharacterized protein</fullName>
    </submittedName>
</protein>
<feature type="chain" id="PRO_5047163915" evidence="2">
    <location>
        <begin position="23"/>
        <end position="256"/>
    </location>
</feature>
<keyword evidence="2" id="KW-0732">Signal</keyword>
<feature type="compositionally biased region" description="Basic and acidic residues" evidence="1">
    <location>
        <begin position="88"/>
        <end position="100"/>
    </location>
</feature>
<evidence type="ECO:0000313" key="4">
    <source>
        <dbReference type="Proteomes" id="UP001189429"/>
    </source>
</evidence>
<feature type="region of interest" description="Disordered" evidence="1">
    <location>
        <begin position="63"/>
        <end position="102"/>
    </location>
</feature>
<evidence type="ECO:0000256" key="2">
    <source>
        <dbReference type="SAM" id="SignalP"/>
    </source>
</evidence>
<feature type="region of interest" description="Disordered" evidence="1">
    <location>
        <begin position="209"/>
        <end position="256"/>
    </location>
</feature>
<dbReference type="EMBL" id="CAUYUJ010014412">
    <property type="protein sequence ID" value="CAK0840924.1"/>
    <property type="molecule type" value="Genomic_DNA"/>
</dbReference>
<feature type="signal peptide" evidence="2">
    <location>
        <begin position="1"/>
        <end position="22"/>
    </location>
</feature>
<sequence>SHTSPTLLLLPTTHLWVWVCFARSSIRLCPRRGSLVRSAAHPDAAWKTAPPARLTPPARRRLLRRRPGGPACRCAARGRTGSRRGRRSEREEEAGHHQGVRDPLLLAVQDYAQAHQGVEDAVMQPPREHPVGVAERGHDAVERAEVHGGGVWRGVGQQVYQRGRVEQGVDDGGDQCRVPGVLPPGQDDLTGGDRIHIHALAVWIPGRDPADRRSQRYVPRGASAKKLPISAESRPRGPRGRGYGYAIRPRRPGGAR</sequence>
<gene>
    <name evidence="3" type="ORF">PCOR1329_LOCUS36251</name>
</gene>
<keyword evidence="4" id="KW-1185">Reference proteome</keyword>
<proteinExistence type="predicted"/>